<keyword evidence="1" id="KW-1133">Transmembrane helix</keyword>
<dbReference type="EMBL" id="BSDY01000006">
    <property type="protein sequence ID" value="GLI56157.1"/>
    <property type="molecule type" value="Genomic_DNA"/>
</dbReference>
<dbReference type="Pfam" id="PF04977">
    <property type="entry name" value="DivIC"/>
    <property type="match status" value="1"/>
</dbReference>
<evidence type="ECO:0000313" key="2">
    <source>
        <dbReference type="EMBL" id="GLI56157.1"/>
    </source>
</evidence>
<accession>A0A9W6GM90</accession>
<dbReference type="AlphaFoldDB" id="A0A9W6GM90"/>
<dbReference type="RefSeq" id="WP_281835097.1">
    <property type="nucleotide sequence ID" value="NZ_BSDY01000006.1"/>
</dbReference>
<proteinExistence type="predicted"/>
<comment type="caution">
    <text evidence="2">The sequence shown here is derived from an EMBL/GenBank/DDBJ whole genome shotgun (WGS) entry which is preliminary data.</text>
</comment>
<keyword evidence="3" id="KW-1185">Reference proteome</keyword>
<protein>
    <recommendedName>
        <fullName evidence="4">Septum formation initiator</fullName>
    </recommendedName>
</protein>
<gene>
    <name evidence="2" type="ORF">PM10SUCC1_16710</name>
</gene>
<keyword evidence="1" id="KW-0812">Transmembrane</keyword>
<feature type="transmembrane region" description="Helical" evidence="1">
    <location>
        <begin position="7"/>
        <end position="27"/>
    </location>
</feature>
<keyword evidence="1" id="KW-0472">Membrane</keyword>
<sequence length="92" mass="11036">MRLKNKVELVLTLFVILVGYIFLPKIYRSHIKINKLYTEKKSLELEEKNVRIRIAGLDKSIAELHNDYFIEKQAREKLKMKKKGEKIYRLTD</sequence>
<organism evidence="2 3">
    <name type="scientific">Propionigenium maris DSM 9537</name>
    <dbReference type="NCBI Taxonomy" id="1123000"/>
    <lineage>
        <taxon>Bacteria</taxon>
        <taxon>Fusobacteriati</taxon>
        <taxon>Fusobacteriota</taxon>
        <taxon>Fusobacteriia</taxon>
        <taxon>Fusobacteriales</taxon>
        <taxon>Fusobacteriaceae</taxon>
        <taxon>Propionigenium</taxon>
    </lineage>
</organism>
<reference evidence="2" key="1">
    <citation type="submission" date="2022-12" db="EMBL/GenBank/DDBJ databases">
        <title>Reference genome sequencing for broad-spectrum identification of bacterial and archaeal isolates by mass spectrometry.</title>
        <authorList>
            <person name="Sekiguchi Y."/>
            <person name="Tourlousse D.M."/>
        </authorList>
    </citation>
    <scope>NUCLEOTIDE SEQUENCE</scope>
    <source>
        <strain evidence="2">10succ1</strain>
    </source>
</reference>
<evidence type="ECO:0000313" key="3">
    <source>
        <dbReference type="Proteomes" id="UP001144471"/>
    </source>
</evidence>
<evidence type="ECO:0000256" key="1">
    <source>
        <dbReference type="SAM" id="Phobius"/>
    </source>
</evidence>
<name>A0A9W6GM90_9FUSO</name>
<dbReference type="InterPro" id="IPR007060">
    <property type="entry name" value="FtsL/DivIC"/>
</dbReference>
<evidence type="ECO:0008006" key="4">
    <source>
        <dbReference type="Google" id="ProtNLM"/>
    </source>
</evidence>
<dbReference type="Proteomes" id="UP001144471">
    <property type="component" value="Unassembled WGS sequence"/>
</dbReference>